<accession>A0A6J4KRP1</accession>
<dbReference type="EMBL" id="CADCTR010001784">
    <property type="protein sequence ID" value="CAA9312261.1"/>
    <property type="molecule type" value="Genomic_DNA"/>
</dbReference>
<organism evidence="2">
    <name type="scientific">uncultured Chloroflexia bacterium</name>
    <dbReference type="NCBI Taxonomy" id="1672391"/>
    <lineage>
        <taxon>Bacteria</taxon>
        <taxon>Bacillati</taxon>
        <taxon>Chloroflexota</taxon>
        <taxon>Chloroflexia</taxon>
        <taxon>environmental samples</taxon>
    </lineage>
</organism>
<dbReference type="InterPro" id="IPR029052">
    <property type="entry name" value="Metallo-depent_PP-like"/>
</dbReference>
<dbReference type="InterPro" id="IPR032288">
    <property type="entry name" value="Metallophos_C"/>
</dbReference>
<dbReference type="AlphaFoldDB" id="A0A6J4KRP1"/>
<dbReference type="SUPFAM" id="SSF56300">
    <property type="entry name" value="Metallo-dependent phosphatases"/>
    <property type="match status" value="1"/>
</dbReference>
<dbReference type="Gene3D" id="3.60.21.10">
    <property type="match status" value="1"/>
</dbReference>
<feature type="non-terminal residue" evidence="2">
    <location>
        <position position="1"/>
    </location>
</feature>
<protein>
    <recommendedName>
        <fullName evidence="1">Calcineurin-like phosphoesterase C-terminal domain-containing protein</fullName>
    </recommendedName>
</protein>
<sequence>DNVDYEGAEEGGYRGYVSEQQIEWLRNDLRFVPEDKLIVIVTHIPLYTGAVDRDDALITVNLPELLAVLEGREHVYTLSGHDTSNSWQNYLGHEHGWNNPRPLHHQVLAEVRGDGWGGPKDEHGVPETTMQDGNPNGYYILSFDGNRYTTRFKAAGEPEDYQMRVMFEQESAGRNQLTVDQWEVAAWQAPQLVVNVFDGGERHEVEYRLNNGDFRAMVHTLRTDPYMEDRYLRLLGTEEEVGNPAVSSHIWVADMPANLEGGVHTVTVRSTDPYGRVSEASQVFEVED</sequence>
<name>A0A6J4KRP1_9CHLR</name>
<proteinExistence type="predicted"/>
<reference evidence="2" key="1">
    <citation type="submission" date="2020-02" db="EMBL/GenBank/DDBJ databases">
        <authorList>
            <person name="Meier V. D."/>
        </authorList>
    </citation>
    <scope>NUCLEOTIDE SEQUENCE</scope>
    <source>
        <strain evidence="2">AVDCRST_MAG93</strain>
    </source>
</reference>
<evidence type="ECO:0000313" key="2">
    <source>
        <dbReference type="EMBL" id="CAA9312261.1"/>
    </source>
</evidence>
<dbReference type="Pfam" id="PF16370">
    <property type="entry name" value="MetallophosC"/>
    <property type="match status" value="1"/>
</dbReference>
<evidence type="ECO:0000259" key="1">
    <source>
        <dbReference type="Pfam" id="PF16370"/>
    </source>
</evidence>
<feature type="domain" description="Calcineurin-like phosphoesterase C-terminal" evidence="1">
    <location>
        <begin position="111"/>
        <end position="276"/>
    </location>
</feature>
<gene>
    <name evidence="2" type="ORF">AVDCRST_MAG93-5300</name>
</gene>